<comment type="caution">
    <text evidence="2">The sequence shown here is derived from an EMBL/GenBank/DDBJ whole genome shotgun (WGS) entry which is preliminary data.</text>
</comment>
<keyword evidence="3" id="KW-1185">Reference proteome</keyword>
<reference evidence="2 3" key="1">
    <citation type="submission" date="2018-02" db="EMBL/GenBank/DDBJ databases">
        <title>Genome sequence of the basidiomycete white-rot fungus Phlebia centrifuga.</title>
        <authorList>
            <person name="Granchi Z."/>
            <person name="Peng M."/>
            <person name="de Vries R.P."/>
            <person name="Hilden K."/>
            <person name="Makela M.R."/>
            <person name="Grigoriev I."/>
            <person name="Riley R."/>
        </authorList>
    </citation>
    <scope>NUCLEOTIDE SEQUENCE [LARGE SCALE GENOMIC DNA]</scope>
    <source>
        <strain evidence="2 3">FBCC195</strain>
    </source>
</reference>
<dbReference type="InterPro" id="IPR002575">
    <property type="entry name" value="Aminoglycoside_PTrfase"/>
</dbReference>
<proteinExistence type="predicted"/>
<sequence length="341" mass="39349">MDVRAGRYRKIHASPVANRMKEIPLRLAYKLLTYVADVLEDVFWSPQPWKPFPCSDNSLKGKLQICEIDEYDDGEIVDMHFNAMAAGQGLSESVNSFGGLIISKIADGVIVKRSSGRNFHEVFQTPHEALALETVRAQTSIPVPRVFRTIQTDLVPGYIFYAMEFVDGQQLGEVWPTLSIWGKMRVSWTLRSYVRQLRRIESTLSSVPGPLGDKPQLCDGYIFESRYAGPFSDITSLSKWFRERVGVNRAITRRPPSKYDPFEDCKRMVFTHLDLNMRNILVGKDGRVWIVDWDGSGFYPEWFEYMSMSFAEQEGPTSWQLCIPFIADPYIERLRWYQLQE</sequence>
<dbReference type="OrthoDB" id="8300194at2759"/>
<evidence type="ECO:0000259" key="1">
    <source>
        <dbReference type="Pfam" id="PF01636"/>
    </source>
</evidence>
<name>A0A2R6S4N7_9APHY</name>
<dbReference type="Gene3D" id="1.10.510.10">
    <property type="entry name" value="Transferase(Phosphotransferase) domain 1"/>
    <property type="match status" value="1"/>
</dbReference>
<dbReference type="PANTHER" id="PTHR21310:SF39">
    <property type="entry name" value="AMINOGLYCOSIDE PHOSPHOTRANSFERASE DOMAIN-CONTAINING PROTEIN"/>
    <property type="match status" value="1"/>
</dbReference>
<dbReference type="SUPFAM" id="SSF56112">
    <property type="entry name" value="Protein kinase-like (PK-like)"/>
    <property type="match status" value="1"/>
</dbReference>
<dbReference type="InterPro" id="IPR051678">
    <property type="entry name" value="AGP_Transferase"/>
</dbReference>
<accession>A0A2R6S4N7</accession>
<protein>
    <recommendedName>
        <fullName evidence="1">Aminoglycoside phosphotransferase domain-containing protein</fullName>
    </recommendedName>
</protein>
<evidence type="ECO:0000313" key="3">
    <source>
        <dbReference type="Proteomes" id="UP000186601"/>
    </source>
</evidence>
<dbReference type="EMBL" id="MLYV02000072">
    <property type="protein sequence ID" value="PSS37215.1"/>
    <property type="molecule type" value="Genomic_DNA"/>
</dbReference>
<dbReference type="AlphaFoldDB" id="A0A2R6S4N7"/>
<dbReference type="Proteomes" id="UP000186601">
    <property type="component" value="Unassembled WGS sequence"/>
</dbReference>
<dbReference type="Pfam" id="PF01636">
    <property type="entry name" value="APH"/>
    <property type="match status" value="1"/>
</dbReference>
<feature type="domain" description="Aminoglycoside phosphotransferase" evidence="1">
    <location>
        <begin position="110"/>
        <end position="314"/>
    </location>
</feature>
<dbReference type="InterPro" id="IPR011009">
    <property type="entry name" value="Kinase-like_dom_sf"/>
</dbReference>
<gene>
    <name evidence="2" type="ORF">PHLCEN_2v936</name>
</gene>
<dbReference type="PANTHER" id="PTHR21310">
    <property type="entry name" value="AMINOGLYCOSIDE PHOSPHOTRANSFERASE-RELATED-RELATED"/>
    <property type="match status" value="1"/>
</dbReference>
<dbReference type="STRING" id="98765.A0A2R6S4N7"/>
<organism evidence="2 3">
    <name type="scientific">Hermanssonia centrifuga</name>
    <dbReference type="NCBI Taxonomy" id="98765"/>
    <lineage>
        <taxon>Eukaryota</taxon>
        <taxon>Fungi</taxon>
        <taxon>Dikarya</taxon>
        <taxon>Basidiomycota</taxon>
        <taxon>Agaricomycotina</taxon>
        <taxon>Agaricomycetes</taxon>
        <taxon>Polyporales</taxon>
        <taxon>Meruliaceae</taxon>
        <taxon>Hermanssonia</taxon>
    </lineage>
</organism>
<evidence type="ECO:0000313" key="2">
    <source>
        <dbReference type="EMBL" id="PSS37215.1"/>
    </source>
</evidence>